<keyword evidence="6 7" id="KW-0413">Isomerase</keyword>
<keyword evidence="11" id="KW-1185">Reference proteome</keyword>
<evidence type="ECO:0000256" key="3">
    <source>
        <dbReference type="ARBA" id="ARBA00022764"/>
    </source>
</evidence>
<dbReference type="EC" id="5.2.1.8" evidence="7"/>
<comment type="catalytic activity">
    <reaction evidence="7">
        <text>[protein]-peptidylproline (omega=180) = [protein]-peptidylproline (omega=0)</text>
        <dbReference type="Rhea" id="RHEA:16237"/>
        <dbReference type="Rhea" id="RHEA-COMP:10747"/>
        <dbReference type="Rhea" id="RHEA-COMP:10748"/>
        <dbReference type="ChEBI" id="CHEBI:83833"/>
        <dbReference type="ChEBI" id="CHEBI:83834"/>
        <dbReference type="EC" id="5.2.1.8"/>
    </reaction>
</comment>
<keyword evidence="1 7" id="KW-0732">Signal</keyword>
<dbReference type="InterPro" id="IPR050280">
    <property type="entry name" value="OMP_Chaperone_SurA"/>
</dbReference>
<evidence type="ECO:0000256" key="4">
    <source>
        <dbReference type="ARBA" id="ARBA00023110"/>
    </source>
</evidence>
<comment type="caution">
    <text evidence="10">The sequence shown here is derived from an EMBL/GenBank/DDBJ whole genome shotgun (WGS) entry which is preliminary data.</text>
</comment>
<sequence length="457" mass="49566" precursor="true">MKKLFACLLAAVVLTGTSAFAQQQATAPQPLDRIAAVVDEDVVLRSELDRAINNINRQYAGRENQLPPRDVLERQVLERLVLMKLQLARAEQTGVRVTDQEVDSAIAGIAQQNKLSMDQLRQQAVADGGTFEDFRNSIRDELIVQRLRQRFAQSRISVSEAEIEAALAAQKNAGAQYHLAHILVALPEGATPEQISTAKSKIEGVQGLLDRGEMDFSAAAVRYSNSPNALEGGDLGWRSMDEIPAAFASLIKNMKPGDVSAPLRGASGFQLLKLVEVRDAGQAASANMITQVHARHILIRTDDTTSQAAAKAKIDTIAARLKGGADFAQVAREESQDLSTQAKGGDLGWFVPEQFGTEFGVQVSSLSDGQVSAPFTSDAGWHIVQRIATRQTDTAEQNRRAQVSDTIGRRKLEDEWNRALQEMRGEAYFLDMRNGLPAEPAPAPAAKGTKPAKPPKG</sequence>
<keyword evidence="2 7" id="KW-0677">Repeat</keyword>
<dbReference type="InterPro" id="IPR027304">
    <property type="entry name" value="Trigger_fact/SurA_dom_sf"/>
</dbReference>
<dbReference type="InterPro" id="IPR046357">
    <property type="entry name" value="PPIase_dom_sf"/>
</dbReference>
<dbReference type="PROSITE" id="PS01096">
    <property type="entry name" value="PPIC_PPIASE_1"/>
    <property type="match status" value="1"/>
</dbReference>
<dbReference type="InterPro" id="IPR023034">
    <property type="entry name" value="PPIase_SurA"/>
</dbReference>
<feature type="domain" description="PpiC" evidence="9">
    <location>
        <begin position="174"/>
        <end position="276"/>
    </location>
</feature>
<dbReference type="PROSITE" id="PS50198">
    <property type="entry name" value="PPIC_PPIASE_2"/>
    <property type="match status" value="2"/>
</dbReference>
<evidence type="ECO:0000256" key="6">
    <source>
        <dbReference type="ARBA" id="ARBA00023235"/>
    </source>
</evidence>
<dbReference type="PANTHER" id="PTHR47637">
    <property type="entry name" value="CHAPERONE SURA"/>
    <property type="match status" value="1"/>
</dbReference>
<dbReference type="RefSeq" id="WP_310051231.1">
    <property type="nucleotide sequence ID" value="NZ_JAVDVW010000001.1"/>
</dbReference>
<dbReference type="SUPFAM" id="SSF109998">
    <property type="entry name" value="Triger factor/SurA peptide-binding domain-like"/>
    <property type="match status" value="1"/>
</dbReference>
<comment type="domain">
    <text evidence="7">The PPIase activity resides only in the second parvulin domain. The N-terminal region and the C-terminal tail are necessary and sufficient for the chaperone activity of SurA. The PPIase activity is dispensable for SurA to function as a chaperone. The N-terminal region and the C-terminal tail are also required for porin recognition.</text>
</comment>
<dbReference type="EMBL" id="JAVDVW010000001">
    <property type="protein sequence ID" value="MDR7097920.1"/>
    <property type="molecule type" value="Genomic_DNA"/>
</dbReference>
<feature type="domain" description="PpiC" evidence="9">
    <location>
        <begin position="289"/>
        <end position="388"/>
    </location>
</feature>
<dbReference type="InterPro" id="IPR000297">
    <property type="entry name" value="PPIase_PpiC"/>
</dbReference>
<dbReference type="Gene3D" id="3.10.50.40">
    <property type="match status" value="2"/>
</dbReference>
<evidence type="ECO:0000256" key="5">
    <source>
        <dbReference type="ARBA" id="ARBA00023186"/>
    </source>
</evidence>
<dbReference type="Proteomes" id="UP001267878">
    <property type="component" value="Unassembled WGS sequence"/>
</dbReference>
<evidence type="ECO:0000256" key="8">
    <source>
        <dbReference type="SAM" id="MobiDB-lite"/>
    </source>
</evidence>
<evidence type="ECO:0000313" key="10">
    <source>
        <dbReference type="EMBL" id="MDR7097920.1"/>
    </source>
</evidence>
<dbReference type="PANTHER" id="PTHR47637:SF1">
    <property type="entry name" value="CHAPERONE SURA"/>
    <property type="match status" value="1"/>
</dbReference>
<evidence type="ECO:0000259" key="9">
    <source>
        <dbReference type="PROSITE" id="PS50198"/>
    </source>
</evidence>
<evidence type="ECO:0000313" key="11">
    <source>
        <dbReference type="Proteomes" id="UP001267878"/>
    </source>
</evidence>
<name>A0ABU1VKQ1_9GAMM</name>
<dbReference type="Gene3D" id="1.10.4030.10">
    <property type="entry name" value="Porin chaperone SurA, peptide-binding domain"/>
    <property type="match status" value="1"/>
</dbReference>
<dbReference type="SUPFAM" id="SSF54534">
    <property type="entry name" value="FKBP-like"/>
    <property type="match status" value="2"/>
</dbReference>
<dbReference type="InterPro" id="IPR023058">
    <property type="entry name" value="PPIase_PpiC_CS"/>
</dbReference>
<comment type="function">
    <text evidence="7">Chaperone involved in the correct folding and assembly of outer membrane proteins. Recognizes specific patterns of aromatic residues and the orientation of their side chains, which are found more frequently in integral outer membrane proteins. May act in both early periplasmic and late outer membrane-associated steps of protein maturation.</text>
</comment>
<dbReference type="GO" id="GO:0003755">
    <property type="term" value="F:peptidyl-prolyl cis-trans isomerase activity"/>
    <property type="evidence" value="ECO:0007669"/>
    <property type="project" value="UniProtKB-EC"/>
</dbReference>
<evidence type="ECO:0000256" key="7">
    <source>
        <dbReference type="HAMAP-Rule" id="MF_01183"/>
    </source>
</evidence>
<keyword evidence="3 7" id="KW-0574">Periplasm</keyword>
<reference evidence="10 11" key="1">
    <citation type="submission" date="2023-07" db="EMBL/GenBank/DDBJ databases">
        <title>Sorghum-associated microbial communities from plants grown in Nebraska, USA.</title>
        <authorList>
            <person name="Schachtman D."/>
        </authorList>
    </citation>
    <scope>NUCLEOTIDE SEQUENCE [LARGE SCALE GENOMIC DNA]</scope>
    <source>
        <strain evidence="10 11">BE187</strain>
    </source>
</reference>
<dbReference type="HAMAP" id="MF_01183">
    <property type="entry name" value="Chaperone_SurA"/>
    <property type="match status" value="1"/>
</dbReference>
<feature type="region of interest" description="Disordered" evidence="8">
    <location>
        <begin position="434"/>
        <end position="457"/>
    </location>
</feature>
<dbReference type="Pfam" id="PF00639">
    <property type="entry name" value="Rotamase"/>
    <property type="match status" value="2"/>
</dbReference>
<comment type="subcellular location">
    <subcellularLocation>
        <location evidence="7">Periplasm</location>
    </subcellularLocation>
    <text evidence="7">Is capable of associating with the outer membrane.</text>
</comment>
<protein>
    <recommendedName>
        <fullName evidence="7">Chaperone SurA</fullName>
    </recommendedName>
    <alternativeName>
        <fullName evidence="7">Peptidyl-prolyl cis-trans isomerase SurA</fullName>
        <shortName evidence="7">PPIase SurA</shortName>
        <ecNumber evidence="7">5.2.1.8</ecNumber>
    </alternativeName>
    <alternativeName>
        <fullName evidence="7">Rotamase SurA</fullName>
    </alternativeName>
</protein>
<keyword evidence="5 7" id="KW-0143">Chaperone</keyword>
<evidence type="ECO:0000256" key="1">
    <source>
        <dbReference type="ARBA" id="ARBA00022729"/>
    </source>
</evidence>
<keyword evidence="4 7" id="KW-0697">Rotamase</keyword>
<accession>A0ABU1VKQ1</accession>
<feature type="signal peptide" evidence="7">
    <location>
        <begin position="1"/>
        <end position="21"/>
    </location>
</feature>
<dbReference type="InterPro" id="IPR015391">
    <property type="entry name" value="SurA_N"/>
</dbReference>
<organism evidence="10 11">
    <name type="scientific">Agrilutibacter niabensis</name>
    <dbReference type="NCBI Taxonomy" id="380628"/>
    <lineage>
        <taxon>Bacteria</taxon>
        <taxon>Pseudomonadati</taxon>
        <taxon>Pseudomonadota</taxon>
        <taxon>Gammaproteobacteria</taxon>
        <taxon>Lysobacterales</taxon>
        <taxon>Lysobacteraceae</taxon>
        <taxon>Agrilutibacter</taxon>
    </lineage>
</organism>
<feature type="chain" id="PRO_5044913960" description="Chaperone SurA" evidence="7">
    <location>
        <begin position="22"/>
        <end position="457"/>
    </location>
</feature>
<gene>
    <name evidence="7" type="primary">surA</name>
    <name evidence="10" type="ORF">J2X04_000267</name>
</gene>
<dbReference type="Pfam" id="PF09312">
    <property type="entry name" value="SurA_N"/>
    <property type="match status" value="1"/>
</dbReference>
<evidence type="ECO:0000256" key="2">
    <source>
        <dbReference type="ARBA" id="ARBA00022737"/>
    </source>
</evidence>
<proteinExistence type="inferred from homology"/>